<gene>
    <name evidence="6 7" type="primary">argD</name>
    <name evidence="7" type="ORF">CSPHI_07160</name>
</gene>
<dbReference type="GO" id="GO:0030170">
    <property type="term" value="F:pyridoxal phosphate binding"/>
    <property type="evidence" value="ECO:0007669"/>
    <property type="project" value="InterPro"/>
</dbReference>
<dbReference type="InterPro" id="IPR050103">
    <property type="entry name" value="Class-III_PLP-dep_AT"/>
</dbReference>
<comment type="similarity">
    <text evidence="6">Belongs to the class-III pyridoxal-phosphate-dependent aminotransferase family. ArgD subfamily.</text>
</comment>
<name>A0A1L7CYF3_9CORY</name>
<keyword evidence="1 6" id="KW-0055">Arginine biosynthesis</keyword>
<dbReference type="RefSeq" id="WP_075692107.1">
    <property type="nucleotide sequence ID" value="NZ_CP009248.1"/>
</dbReference>
<comment type="subcellular location">
    <subcellularLocation>
        <location evidence="6">Cytoplasm</location>
    </subcellularLocation>
</comment>
<keyword evidence="3 6" id="KW-0028">Amino-acid biosynthesis</keyword>
<feature type="binding site" evidence="6">
    <location>
        <begin position="221"/>
        <end position="224"/>
    </location>
    <ligand>
        <name>pyridoxal 5'-phosphate</name>
        <dbReference type="ChEBI" id="CHEBI:597326"/>
    </ligand>
</feature>
<dbReference type="EC" id="2.6.1.11" evidence="6"/>
<evidence type="ECO:0000256" key="4">
    <source>
        <dbReference type="ARBA" id="ARBA00022679"/>
    </source>
</evidence>
<evidence type="ECO:0000313" key="8">
    <source>
        <dbReference type="Proteomes" id="UP000185469"/>
    </source>
</evidence>
<organism evidence="7 8">
    <name type="scientific">Corynebacterium sphenisci DSM 44792</name>
    <dbReference type="NCBI Taxonomy" id="1437874"/>
    <lineage>
        <taxon>Bacteria</taxon>
        <taxon>Bacillati</taxon>
        <taxon>Actinomycetota</taxon>
        <taxon>Actinomycetes</taxon>
        <taxon>Mycobacteriales</taxon>
        <taxon>Corynebacteriaceae</taxon>
        <taxon>Corynebacterium</taxon>
    </lineage>
</organism>
<dbReference type="EMBL" id="CP009248">
    <property type="protein sequence ID" value="APT90854.1"/>
    <property type="molecule type" value="Genomic_DNA"/>
</dbReference>
<dbReference type="GO" id="GO:0005737">
    <property type="term" value="C:cytoplasm"/>
    <property type="evidence" value="ECO:0007669"/>
    <property type="project" value="UniProtKB-SubCell"/>
</dbReference>
<keyword evidence="4 6" id="KW-0808">Transferase</keyword>
<dbReference type="FunFam" id="3.40.640.10:FF:000004">
    <property type="entry name" value="Acetylornithine aminotransferase"/>
    <property type="match status" value="1"/>
</dbReference>
<dbReference type="PIRSF" id="PIRSF000521">
    <property type="entry name" value="Transaminase_4ab_Lys_Orn"/>
    <property type="match status" value="1"/>
</dbReference>
<comment type="cofactor">
    <cofactor evidence="6">
        <name>pyridoxal 5'-phosphate</name>
        <dbReference type="ChEBI" id="CHEBI:597326"/>
    </cofactor>
    <text evidence="6">Binds 1 pyridoxal phosphate per subunit.</text>
</comment>
<dbReference type="PANTHER" id="PTHR11986:SF79">
    <property type="entry name" value="ACETYLORNITHINE AMINOTRANSFERASE, MITOCHONDRIAL"/>
    <property type="match status" value="1"/>
</dbReference>
<dbReference type="HAMAP" id="MF_01107">
    <property type="entry name" value="ArgD_aminotrans_3"/>
    <property type="match status" value="1"/>
</dbReference>
<dbReference type="Gene3D" id="3.90.1150.10">
    <property type="entry name" value="Aspartate Aminotransferase, domain 1"/>
    <property type="match status" value="1"/>
</dbReference>
<comment type="subunit">
    <text evidence="6">Homodimer.</text>
</comment>
<comment type="catalytic activity">
    <reaction evidence="6">
        <text>N(2)-acetyl-L-ornithine + 2-oxoglutarate = N-acetyl-L-glutamate 5-semialdehyde + L-glutamate</text>
        <dbReference type="Rhea" id="RHEA:18049"/>
        <dbReference type="ChEBI" id="CHEBI:16810"/>
        <dbReference type="ChEBI" id="CHEBI:29123"/>
        <dbReference type="ChEBI" id="CHEBI:29985"/>
        <dbReference type="ChEBI" id="CHEBI:57805"/>
        <dbReference type="EC" id="2.6.1.11"/>
    </reaction>
</comment>
<protein>
    <recommendedName>
        <fullName evidence="6">Acetylornithine aminotransferase</fullName>
        <shortName evidence="6">ACOAT</shortName>
        <ecNumber evidence="6">2.6.1.11</ecNumber>
    </recommendedName>
</protein>
<feature type="binding site" evidence="6">
    <location>
        <position position="133"/>
    </location>
    <ligand>
        <name>pyridoxal 5'-phosphate</name>
        <dbReference type="ChEBI" id="CHEBI:597326"/>
    </ligand>
</feature>
<dbReference type="NCBIfam" id="NF002325">
    <property type="entry name" value="PRK01278.1"/>
    <property type="match status" value="1"/>
</dbReference>
<dbReference type="InterPro" id="IPR015421">
    <property type="entry name" value="PyrdxlP-dep_Trfase_major"/>
</dbReference>
<dbReference type="STRING" id="1437874.CSPHI_07160"/>
<feature type="modified residue" description="N6-(pyridoxal phosphate)lysine" evidence="6">
    <location>
        <position position="250"/>
    </location>
</feature>
<keyword evidence="2 6" id="KW-0032">Aminotransferase</keyword>
<dbReference type="KEGG" id="csph:CSPHI_07160"/>
<dbReference type="PANTHER" id="PTHR11986">
    <property type="entry name" value="AMINOTRANSFERASE CLASS III"/>
    <property type="match status" value="1"/>
</dbReference>
<dbReference type="InterPro" id="IPR015422">
    <property type="entry name" value="PyrdxlP-dep_Trfase_small"/>
</dbReference>
<dbReference type="InterPro" id="IPR004636">
    <property type="entry name" value="AcOrn/SuccOrn_fam"/>
</dbReference>
<dbReference type="OrthoDB" id="9801052at2"/>
<dbReference type="NCBIfam" id="NF002874">
    <property type="entry name" value="PRK03244.1"/>
    <property type="match status" value="1"/>
</dbReference>
<keyword evidence="8" id="KW-1185">Reference proteome</keyword>
<accession>A0A1L7CYF3</accession>
<dbReference type="Proteomes" id="UP000185469">
    <property type="component" value="Chromosome"/>
</dbReference>
<feature type="binding site" evidence="6">
    <location>
        <position position="136"/>
    </location>
    <ligand>
        <name>N(2)-acetyl-L-ornithine</name>
        <dbReference type="ChEBI" id="CHEBI:57805"/>
    </ligand>
</feature>
<evidence type="ECO:0000256" key="3">
    <source>
        <dbReference type="ARBA" id="ARBA00022605"/>
    </source>
</evidence>
<dbReference type="GO" id="GO:0006526">
    <property type="term" value="P:L-arginine biosynthetic process"/>
    <property type="evidence" value="ECO:0007669"/>
    <property type="project" value="UniProtKB-UniRule"/>
</dbReference>
<keyword evidence="6" id="KW-0963">Cytoplasm</keyword>
<comment type="pathway">
    <text evidence="6">Amino-acid biosynthesis; L-arginine biosynthesis; N(2)-acetyl-L-ornithine from L-glutamate: step 4/4.</text>
</comment>
<dbReference type="InterPro" id="IPR049704">
    <property type="entry name" value="Aminotrans_3_PPA_site"/>
</dbReference>
<evidence type="ECO:0000256" key="1">
    <source>
        <dbReference type="ARBA" id="ARBA00022571"/>
    </source>
</evidence>
<evidence type="ECO:0000313" key="7">
    <source>
        <dbReference type="EMBL" id="APT90854.1"/>
    </source>
</evidence>
<dbReference type="UniPathway" id="UPA00068">
    <property type="reaction ID" value="UER00109"/>
</dbReference>
<dbReference type="NCBIfam" id="TIGR00707">
    <property type="entry name" value="argD"/>
    <property type="match status" value="1"/>
</dbReference>
<dbReference type="PROSITE" id="PS00600">
    <property type="entry name" value="AA_TRANSFER_CLASS_3"/>
    <property type="match status" value="1"/>
</dbReference>
<reference evidence="7 8" key="1">
    <citation type="submission" date="2014-08" db="EMBL/GenBank/DDBJ databases">
        <title>Complete genome sequence of Corynebacterium sphenisci CECT 5990(T) (=DSM 44792(T)), isolated from healthy wild penguins.</title>
        <authorList>
            <person name="Ruckert C."/>
            <person name="Albersmeier A."/>
            <person name="Winkler A."/>
            <person name="Kalinowski J."/>
        </authorList>
    </citation>
    <scope>NUCLEOTIDE SEQUENCE [LARGE SCALE GENOMIC DNA]</scope>
    <source>
        <strain evidence="7 8">DSM 44792</strain>
    </source>
</reference>
<keyword evidence="5 6" id="KW-0663">Pyridoxal phosphate</keyword>
<comment type="miscellaneous">
    <text evidence="6">May also have succinyldiaminopimelate aminotransferase activity, thus carrying out the corresponding step in lysine biosynthesis.</text>
</comment>
<dbReference type="Pfam" id="PF00202">
    <property type="entry name" value="Aminotran_3"/>
    <property type="match status" value="1"/>
</dbReference>
<sequence length="402" mass="41797">MTAFADRYAALMMDNYGTPRVELTAGRGATLVDAEGREYLDMLAGIAVNALGHGHPAVVEAVRAQIGELGHVSNIFGAEPPLRLADRLVGLTGWDAGETRVLFCNSGTEANEAAFKLARLTGRRRIIAAHHGFHGRTMGALAMTGQPDKRAPFDPMPAGVEFVPYGDIDFLTKTIESDPLGTAAVILEPIQGETGVVAPPEGYFARVRALTERYGVLLIVDEVQTGVGRTGAWFAHQHDGIVPDVMTLAKGLGGGLPLGAVVARGAAAKLFTPGSHGTTFGGNPVCCAAGLAVLDTLESEGLVDRVARMGRVLARKVAALDHVDHVRGRGFMLGVVLDGPLAKGAVDAGYDRGIILNAPQANVLRLVPPLTLSDAEADEAVARIGACLADAAAAHDDGSPTS</sequence>
<evidence type="ECO:0000256" key="5">
    <source>
        <dbReference type="ARBA" id="ARBA00022898"/>
    </source>
</evidence>
<evidence type="ECO:0000256" key="6">
    <source>
        <dbReference type="HAMAP-Rule" id="MF_01107"/>
    </source>
</evidence>
<dbReference type="Gene3D" id="3.40.640.10">
    <property type="entry name" value="Type I PLP-dependent aspartate aminotransferase-like (Major domain)"/>
    <property type="match status" value="1"/>
</dbReference>
<proteinExistence type="inferred from homology"/>
<feature type="binding site" evidence="6">
    <location>
        <position position="279"/>
    </location>
    <ligand>
        <name>pyridoxal 5'-phosphate</name>
        <dbReference type="ChEBI" id="CHEBI:597326"/>
    </ligand>
</feature>
<evidence type="ECO:0000256" key="2">
    <source>
        <dbReference type="ARBA" id="ARBA00022576"/>
    </source>
</evidence>
<dbReference type="GO" id="GO:0003992">
    <property type="term" value="F:N2-acetyl-L-ornithine:2-oxoglutarate 5-aminotransferase activity"/>
    <property type="evidence" value="ECO:0007669"/>
    <property type="project" value="UniProtKB-UniRule"/>
</dbReference>
<dbReference type="AlphaFoldDB" id="A0A1L7CYF3"/>
<dbReference type="InterPro" id="IPR015424">
    <property type="entry name" value="PyrdxlP-dep_Trfase"/>
</dbReference>
<dbReference type="InterPro" id="IPR005814">
    <property type="entry name" value="Aminotrans_3"/>
</dbReference>
<feature type="binding site" evidence="6">
    <location>
        <position position="278"/>
    </location>
    <ligand>
        <name>N(2)-acetyl-L-ornithine</name>
        <dbReference type="ChEBI" id="CHEBI:57805"/>
    </ligand>
</feature>
<dbReference type="SUPFAM" id="SSF53383">
    <property type="entry name" value="PLP-dependent transferases"/>
    <property type="match status" value="1"/>
</dbReference>
<dbReference type="GO" id="GO:0042802">
    <property type="term" value="F:identical protein binding"/>
    <property type="evidence" value="ECO:0007669"/>
    <property type="project" value="TreeGrafter"/>
</dbReference>
<feature type="binding site" evidence="6">
    <location>
        <begin position="107"/>
        <end position="108"/>
    </location>
    <ligand>
        <name>pyridoxal 5'-phosphate</name>
        <dbReference type="ChEBI" id="CHEBI:597326"/>
    </ligand>
</feature>
<dbReference type="CDD" id="cd00610">
    <property type="entry name" value="OAT_like"/>
    <property type="match status" value="1"/>
</dbReference>